<dbReference type="CDD" id="cd06262">
    <property type="entry name" value="metallo-hydrolase-like_MBL-fold"/>
    <property type="match status" value="1"/>
</dbReference>
<keyword evidence="2" id="KW-0479">Metal-binding</keyword>
<keyword evidence="4" id="KW-0862">Zinc</keyword>
<proteinExistence type="predicted"/>
<keyword evidence="7" id="KW-1185">Reference proteome</keyword>
<sequence>MAIDTLLVGGTTNCYIVYDDDKNGFIIDPGAEAEKILAYVKNLGLAIEGILLTHGHGDHISALNKVRDALGVKVYMHKDELENFLSQSPQFVAMLGGELPNKNPDVLLQDGDIISFKAGDVKVLFTPGHTPGGVCYLYGDTLFTGDTLFQGSIGRTDFPGGDVAAIMESLVKLSKLDEDLKVLSGHGFATTIGTEKRMNPFMRQIL</sequence>
<comment type="cofactor">
    <cofactor evidence="1">
        <name>Zn(2+)</name>
        <dbReference type="ChEBI" id="CHEBI:29105"/>
    </cofactor>
</comment>
<accession>A0ABV1J4L6</accession>
<evidence type="ECO:0000256" key="1">
    <source>
        <dbReference type="ARBA" id="ARBA00001947"/>
    </source>
</evidence>
<dbReference type="RefSeq" id="WP_148472939.1">
    <property type="nucleotide sequence ID" value="NZ_JAOQJD010000005.1"/>
</dbReference>
<reference evidence="6 7" key="1">
    <citation type="submission" date="2024-04" db="EMBL/GenBank/DDBJ databases">
        <title>Human intestinal bacterial collection.</title>
        <authorList>
            <person name="Pauvert C."/>
            <person name="Hitch T.C.A."/>
            <person name="Clavel T."/>
        </authorList>
    </citation>
    <scope>NUCLEOTIDE SEQUENCE [LARGE SCALE GENOMIC DNA]</scope>
    <source>
        <strain evidence="6 7">CLA-SR-H026</strain>
    </source>
</reference>
<dbReference type="SUPFAM" id="SSF56281">
    <property type="entry name" value="Metallo-hydrolase/oxidoreductase"/>
    <property type="match status" value="1"/>
</dbReference>
<comment type="caution">
    <text evidence="6">The sequence shown here is derived from an EMBL/GenBank/DDBJ whole genome shotgun (WGS) entry which is preliminary data.</text>
</comment>
<keyword evidence="3" id="KW-0378">Hydrolase</keyword>
<name>A0ABV1J4L6_9FIRM</name>
<evidence type="ECO:0000256" key="2">
    <source>
        <dbReference type="ARBA" id="ARBA00022723"/>
    </source>
</evidence>
<dbReference type="Gene3D" id="3.60.15.10">
    <property type="entry name" value="Ribonuclease Z/Hydroxyacylglutathione hydrolase-like"/>
    <property type="match status" value="1"/>
</dbReference>
<dbReference type="Pfam" id="PF00753">
    <property type="entry name" value="Lactamase_B"/>
    <property type="match status" value="1"/>
</dbReference>
<dbReference type="InterPro" id="IPR036866">
    <property type="entry name" value="RibonucZ/Hydroxyglut_hydro"/>
</dbReference>
<protein>
    <submittedName>
        <fullName evidence="6">MBL fold metallo-hydrolase</fullName>
    </submittedName>
</protein>
<organism evidence="6 7">
    <name type="scientific">Aedoeadaptatus acetigenes</name>
    <dbReference type="NCBI Taxonomy" id="2981723"/>
    <lineage>
        <taxon>Bacteria</taxon>
        <taxon>Bacillati</taxon>
        <taxon>Bacillota</taxon>
        <taxon>Tissierellia</taxon>
        <taxon>Tissierellales</taxon>
        <taxon>Peptoniphilaceae</taxon>
        <taxon>Aedoeadaptatus</taxon>
    </lineage>
</organism>
<evidence type="ECO:0000313" key="7">
    <source>
        <dbReference type="Proteomes" id="UP001481872"/>
    </source>
</evidence>
<dbReference type="PANTHER" id="PTHR46233:SF3">
    <property type="entry name" value="HYDROXYACYLGLUTATHIONE HYDROLASE GLOC"/>
    <property type="match status" value="1"/>
</dbReference>
<dbReference type="Proteomes" id="UP001481872">
    <property type="component" value="Unassembled WGS sequence"/>
</dbReference>
<evidence type="ECO:0000256" key="4">
    <source>
        <dbReference type="ARBA" id="ARBA00022833"/>
    </source>
</evidence>
<gene>
    <name evidence="6" type="ORF">AAA081_02265</name>
</gene>
<dbReference type="EMBL" id="JBBNPS010000004">
    <property type="protein sequence ID" value="MEQ3353129.1"/>
    <property type="molecule type" value="Genomic_DNA"/>
</dbReference>
<dbReference type="InterPro" id="IPR001279">
    <property type="entry name" value="Metallo-B-lactamas"/>
</dbReference>
<evidence type="ECO:0000259" key="5">
    <source>
        <dbReference type="SMART" id="SM00849"/>
    </source>
</evidence>
<dbReference type="SMART" id="SM00849">
    <property type="entry name" value="Lactamase_B"/>
    <property type="match status" value="1"/>
</dbReference>
<evidence type="ECO:0000313" key="6">
    <source>
        <dbReference type="EMBL" id="MEQ3353129.1"/>
    </source>
</evidence>
<feature type="domain" description="Metallo-beta-lactamase" evidence="5">
    <location>
        <begin position="11"/>
        <end position="186"/>
    </location>
</feature>
<dbReference type="InterPro" id="IPR051453">
    <property type="entry name" value="MBL_Glyoxalase_II"/>
</dbReference>
<evidence type="ECO:0000256" key="3">
    <source>
        <dbReference type="ARBA" id="ARBA00022801"/>
    </source>
</evidence>
<dbReference type="PANTHER" id="PTHR46233">
    <property type="entry name" value="HYDROXYACYLGLUTATHIONE HYDROLASE GLOC"/>
    <property type="match status" value="1"/>
</dbReference>